<evidence type="ECO:0000256" key="1">
    <source>
        <dbReference type="ARBA" id="ARBA00022598"/>
    </source>
</evidence>
<gene>
    <name evidence="6" type="ORF">MLE19_12460</name>
</gene>
<dbReference type="SUPFAM" id="SSF56059">
    <property type="entry name" value="Glutathione synthetase ATP-binding domain-like"/>
    <property type="match status" value="1"/>
</dbReference>
<accession>A0ABS9S7U4</accession>
<dbReference type="Proteomes" id="UP001320609">
    <property type="component" value="Unassembled WGS sequence"/>
</dbReference>
<dbReference type="PROSITE" id="PS50975">
    <property type="entry name" value="ATP_GRASP"/>
    <property type="match status" value="1"/>
</dbReference>
<dbReference type="RefSeq" id="WP_240718503.1">
    <property type="nucleotide sequence ID" value="NZ_JAKVTW010000008.1"/>
</dbReference>
<dbReference type="NCBIfam" id="NF005543">
    <property type="entry name" value="PRK07206.1"/>
    <property type="match status" value="1"/>
</dbReference>
<reference evidence="6 7" key="1">
    <citation type="submission" date="2022-03" db="EMBL/GenBank/DDBJ databases">
        <title>Genomic signatures underlying metal tolerance in selected Arctic bacterial isolates.</title>
        <authorList>
            <person name="Thomas F.A."/>
            <person name="Venkatachalam S."/>
            <person name="Krishnan K.P."/>
        </authorList>
    </citation>
    <scope>NUCLEOTIDE SEQUENCE [LARGE SCALE GENOMIC DNA]</scope>
    <source>
        <strain evidence="6 7">HM116</strain>
    </source>
</reference>
<keyword evidence="7" id="KW-1185">Reference proteome</keyword>
<dbReference type="InterPro" id="IPR052032">
    <property type="entry name" value="ATP-dep_AA_Ligase"/>
</dbReference>
<organism evidence="6 7">
    <name type="scientific">Vreelandella neptunia</name>
    <dbReference type="NCBI Taxonomy" id="115551"/>
    <lineage>
        <taxon>Bacteria</taxon>
        <taxon>Pseudomonadati</taxon>
        <taxon>Pseudomonadota</taxon>
        <taxon>Gammaproteobacteria</taxon>
        <taxon>Oceanospirillales</taxon>
        <taxon>Halomonadaceae</taxon>
        <taxon>Vreelandella</taxon>
    </lineage>
</organism>
<name>A0ABS9S7U4_9GAMM</name>
<keyword evidence="3 4" id="KW-0067">ATP-binding</keyword>
<proteinExistence type="predicted"/>
<comment type="caution">
    <text evidence="6">The sequence shown here is derived from an EMBL/GenBank/DDBJ whole genome shotgun (WGS) entry which is preliminary data.</text>
</comment>
<evidence type="ECO:0000256" key="4">
    <source>
        <dbReference type="PROSITE-ProRule" id="PRU00409"/>
    </source>
</evidence>
<evidence type="ECO:0000256" key="3">
    <source>
        <dbReference type="ARBA" id="ARBA00022840"/>
    </source>
</evidence>
<protein>
    <submittedName>
        <fullName evidence="6">ATP-grasp domain-containing protein</fullName>
    </submittedName>
</protein>
<dbReference type="EMBL" id="JAKVTW010000008">
    <property type="protein sequence ID" value="MCH4812149.1"/>
    <property type="molecule type" value="Genomic_DNA"/>
</dbReference>
<feature type="domain" description="ATP-grasp" evidence="5">
    <location>
        <begin position="116"/>
        <end position="317"/>
    </location>
</feature>
<keyword evidence="1" id="KW-0436">Ligase</keyword>
<dbReference type="InterPro" id="IPR011761">
    <property type="entry name" value="ATP-grasp"/>
</dbReference>
<dbReference type="Gene3D" id="3.30.470.20">
    <property type="entry name" value="ATP-grasp fold, B domain"/>
    <property type="match status" value="1"/>
</dbReference>
<evidence type="ECO:0000313" key="6">
    <source>
        <dbReference type="EMBL" id="MCH4812149.1"/>
    </source>
</evidence>
<dbReference type="Pfam" id="PF13535">
    <property type="entry name" value="ATP-grasp_4"/>
    <property type="match status" value="1"/>
</dbReference>
<sequence>MKDKYIIIVDPYSSGALYADILKKNNIQPIAVLSSEKPPDVYSKSFIPNDYAITYYFDSYSEIELIHLLRKFDPIAILTGCESGVKIAELIAPKILPDRSNSAELAMSRWHKGEMNKAITNANLPNMKQICSNSITEIHEWIVFEKLQGKDLIIKPPASASTDSVTLVKNGVGWEAIFNKMIGVNNRLGRKNTSLMIQEFLTGKEYAVDVITYAGKHSICSICLYNKVQINGVIGIYESMRWLSLDFKDCEIIINYATNVLDALGIMFGVSHIEIMMTDDGPKLIEIGARPHGGGHPKYSKKAVGDSQIERIVQSYINGELSDKKYDLKCQMIVVFFICENDCYIFGLQKLEKLKKLDSFFDMRVNIKEGDEVNATSDLFSSLDLGFVVLSHTDTEVIKNDYLIVRSLEKEIYVDKNFARS</sequence>
<dbReference type="PANTHER" id="PTHR43585">
    <property type="entry name" value="FUMIPYRROLE BIOSYNTHESIS PROTEIN C"/>
    <property type="match status" value="1"/>
</dbReference>
<evidence type="ECO:0000313" key="7">
    <source>
        <dbReference type="Proteomes" id="UP001320609"/>
    </source>
</evidence>
<dbReference type="PANTHER" id="PTHR43585:SF2">
    <property type="entry name" value="ATP-GRASP ENZYME FSQD"/>
    <property type="match status" value="1"/>
</dbReference>
<keyword evidence="2 4" id="KW-0547">Nucleotide-binding</keyword>
<evidence type="ECO:0000259" key="5">
    <source>
        <dbReference type="PROSITE" id="PS50975"/>
    </source>
</evidence>
<evidence type="ECO:0000256" key="2">
    <source>
        <dbReference type="ARBA" id="ARBA00022741"/>
    </source>
</evidence>